<feature type="non-terminal residue" evidence="1">
    <location>
        <position position="1"/>
    </location>
</feature>
<evidence type="ECO:0000313" key="1">
    <source>
        <dbReference type="EMBL" id="KKN38226.1"/>
    </source>
</evidence>
<dbReference type="AlphaFoldDB" id="A0A0F9SMX6"/>
<organism evidence="1">
    <name type="scientific">marine sediment metagenome</name>
    <dbReference type="NCBI Taxonomy" id="412755"/>
    <lineage>
        <taxon>unclassified sequences</taxon>
        <taxon>metagenomes</taxon>
        <taxon>ecological metagenomes</taxon>
    </lineage>
</organism>
<name>A0A0F9SMX6_9ZZZZ</name>
<protein>
    <submittedName>
        <fullName evidence="1">Uncharacterized protein</fullName>
    </submittedName>
</protein>
<dbReference type="EMBL" id="LAZR01001843">
    <property type="protein sequence ID" value="KKN38226.1"/>
    <property type="molecule type" value="Genomic_DNA"/>
</dbReference>
<comment type="caution">
    <text evidence="1">The sequence shown here is derived from an EMBL/GenBank/DDBJ whole genome shotgun (WGS) entry which is preliminary data.</text>
</comment>
<proteinExistence type="predicted"/>
<reference evidence="1" key="1">
    <citation type="journal article" date="2015" name="Nature">
        <title>Complex archaea that bridge the gap between prokaryotes and eukaryotes.</title>
        <authorList>
            <person name="Spang A."/>
            <person name="Saw J.H."/>
            <person name="Jorgensen S.L."/>
            <person name="Zaremba-Niedzwiedzka K."/>
            <person name="Martijn J."/>
            <person name="Lind A.E."/>
            <person name="van Eijk R."/>
            <person name="Schleper C."/>
            <person name="Guy L."/>
            <person name="Ettema T.J."/>
        </authorList>
    </citation>
    <scope>NUCLEOTIDE SEQUENCE</scope>
</reference>
<gene>
    <name evidence="1" type="ORF">LCGC14_0755340</name>
</gene>
<accession>A0A0F9SMX6</accession>
<sequence>CGEEYTRSGLQKAYSKNWEKKEGYNKLQCPKCEARGSFDITIYFSKKEREKMKGKRY</sequence>